<evidence type="ECO:0000256" key="1">
    <source>
        <dbReference type="SAM" id="MobiDB-lite"/>
    </source>
</evidence>
<feature type="compositionally biased region" description="Basic and acidic residues" evidence="1">
    <location>
        <begin position="190"/>
        <end position="199"/>
    </location>
</feature>
<comment type="caution">
    <text evidence="2">The sequence shown here is derived from an EMBL/GenBank/DDBJ whole genome shotgun (WGS) entry which is preliminary data.</text>
</comment>
<keyword evidence="3" id="KW-1185">Reference proteome</keyword>
<evidence type="ECO:0000313" key="3">
    <source>
        <dbReference type="Proteomes" id="UP001432322"/>
    </source>
</evidence>
<dbReference type="Proteomes" id="UP001432322">
    <property type="component" value="Unassembled WGS sequence"/>
</dbReference>
<accession>A0AAV5W479</accession>
<feature type="region of interest" description="Disordered" evidence="1">
    <location>
        <begin position="172"/>
        <end position="199"/>
    </location>
</feature>
<feature type="non-terminal residue" evidence="2">
    <location>
        <position position="199"/>
    </location>
</feature>
<protein>
    <submittedName>
        <fullName evidence="2">Uncharacterized protein</fullName>
    </submittedName>
</protein>
<proteinExistence type="predicted"/>
<feature type="non-terminal residue" evidence="2">
    <location>
        <position position="1"/>
    </location>
</feature>
<reference evidence="2" key="1">
    <citation type="submission" date="2023-10" db="EMBL/GenBank/DDBJ databases">
        <title>Genome assembly of Pristionchus species.</title>
        <authorList>
            <person name="Yoshida K."/>
            <person name="Sommer R.J."/>
        </authorList>
    </citation>
    <scope>NUCLEOTIDE SEQUENCE</scope>
    <source>
        <strain evidence="2">RS5133</strain>
    </source>
</reference>
<gene>
    <name evidence="2" type="ORF">PFISCL1PPCAC_16011</name>
</gene>
<name>A0AAV5W479_9BILA</name>
<sequence>VDLRQRTTGDRWIDYCTRGNLSLLYHENVSLRSIETNCIDVDRSFTQHIDDVGVDHHWISSSGLIGASTRPDDVVHSEHVSTTNHMRNSRSRSENLKRVLVRLSGIDFDYSRVIPAIENGSASSRSRIHSEVLRVESKSVVVENRVGESTRLIRQPDDLISRSLSSIDIRSTGNGGSSVLPCDNQSGVGTEHRRSSDSL</sequence>
<dbReference type="AlphaFoldDB" id="A0AAV5W479"/>
<organism evidence="2 3">
    <name type="scientific">Pristionchus fissidentatus</name>
    <dbReference type="NCBI Taxonomy" id="1538716"/>
    <lineage>
        <taxon>Eukaryota</taxon>
        <taxon>Metazoa</taxon>
        <taxon>Ecdysozoa</taxon>
        <taxon>Nematoda</taxon>
        <taxon>Chromadorea</taxon>
        <taxon>Rhabditida</taxon>
        <taxon>Rhabditina</taxon>
        <taxon>Diplogasteromorpha</taxon>
        <taxon>Diplogasteroidea</taxon>
        <taxon>Neodiplogasteridae</taxon>
        <taxon>Pristionchus</taxon>
    </lineage>
</organism>
<evidence type="ECO:0000313" key="2">
    <source>
        <dbReference type="EMBL" id="GMT24714.1"/>
    </source>
</evidence>
<dbReference type="EMBL" id="BTSY01000004">
    <property type="protein sequence ID" value="GMT24714.1"/>
    <property type="molecule type" value="Genomic_DNA"/>
</dbReference>